<evidence type="ECO:0000313" key="6">
    <source>
        <dbReference type="EMBL" id="KAL1200952.1"/>
    </source>
</evidence>
<keyword evidence="7" id="KW-1185">Reference proteome</keyword>
<protein>
    <submittedName>
        <fullName evidence="6">Thionin-2.4</fullName>
    </submittedName>
</protein>
<dbReference type="EMBL" id="JBANAX010000603">
    <property type="protein sequence ID" value="KAL1200952.1"/>
    <property type="molecule type" value="Genomic_DNA"/>
</dbReference>
<dbReference type="PANTHER" id="PTHR33920">
    <property type="entry name" value="THIONIN-2.1-RELATED"/>
    <property type="match status" value="1"/>
</dbReference>
<accession>A0ABD1A2D4</accession>
<keyword evidence="3" id="KW-0964">Secreted</keyword>
<organism evidence="6 7">
    <name type="scientific">Cardamine amara subsp. amara</name>
    <dbReference type="NCBI Taxonomy" id="228776"/>
    <lineage>
        <taxon>Eukaryota</taxon>
        <taxon>Viridiplantae</taxon>
        <taxon>Streptophyta</taxon>
        <taxon>Embryophyta</taxon>
        <taxon>Tracheophyta</taxon>
        <taxon>Spermatophyta</taxon>
        <taxon>Magnoliopsida</taxon>
        <taxon>eudicotyledons</taxon>
        <taxon>Gunneridae</taxon>
        <taxon>Pentapetalae</taxon>
        <taxon>rosids</taxon>
        <taxon>malvids</taxon>
        <taxon>Brassicales</taxon>
        <taxon>Brassicaceae</taxon>
        <taxon>Cardamineae</taxon>
        <taxon>Cardamine</taxon>
    </lineage>
</organism>
<keyword evidence="4" id="KW-0611">Plant defense</keyword>
<sequence length="117" mass="12789">MWKLNQNWPTTIAFTLNRTVVKHKTDVEDLEAMLHLEHMQIIILTNCPSDFPKDNLQILGDAVNEYCKLGCESSVCGALTTLQNSGASEIMSGAVEQCTKSCSVLCSKGSIQPALES</sequence>
<dbReference type="InterPro" id="IPR001010">
    <property type="entry name" value="Thionin"/>
</dbReference>
<dbReference type="GO" id="GO:0006952">
    <property type="term" value="P:defense response"/>
    <property type="evidence" value="ECO:0007669"/>
    <property type="project" value="UniProtKB-KW"/>
</dbReference>
<comment type="subcellular location">
    <subcellularLocation>
        <location evidence="1">Secreted</location>
    </subcellularLocation>
</comment>
<dbReference type="GO" id="GO:0005576">
    <property type="term" value="C:extracellular region"/>
    <property type="evidence" value="ECO:0007669"/>
    <property type="project" value="UniProtKB-SubCell"/>
</dbReference>
<evidence type="ECO:0000256" key="3">
    <source>
        <dbReference type="ARBA" id="ARBA00022525"/>
    </source>
</evidence>
<dbReference type="Proteomes" id="UP001558713">
    <property type="component" value="Unassembled WGS sequence"/>
</dbReference>
<proteinExistence type="inferred from homology"/>
<name>A0ABD1A2D4_CARAN</name>
<evidence type="ECO:0000256" key="2">
    <source>
        <dbReference type="ARBA" id="ARBA00009872"/>
    </source>
</evidence>
<comment type="similarity">
    <text evidence="2">Belongs to the plant thionin (TC 1.C.44) family.</text>
</comment>
<dbReference type="PANTHER" id="PTHR33920:SF2">
    <property type="entry name" value="THIONIN-2.1-RELATED"/>
    <property type="match status" value="1"/>
</dbReference>
<evidence type="ECO:0000256" key="4">
    <source>
        <dbReference type="ARBA" id="ARBA00022821"/>
    </source>
</evidence>
<dbReference type="AlphaFoldDB" id="A0ABD1A2D4"/>
<evidence type="ECO:0000256" key="1">
    <source>
        <dbReference type="ARBA" id="ARBA00004613"/>
    </source>
</evidence>
<reference evidence="6 7" key="1">
    <citation type="submission" date="2024-04" db="EMBL/GenBank/DDBJ databases">
        <title>Genome assembly C_amara_ONT_v2.</title>
        <authorList>
            <person name="Yant L."/>
            <person name="Moore C."/>
            <person name="Slenker M."/>
        </authorList>
    </citation>
    <scope>NUCLEOTIDE SEQUENCE [LARGE SCALE GENOMIC DNA]</scope>
    <source>
        <tissue evidence="6">Leaf</tissue>
    </source>
</reference>
<evidence type="ECO:0000313" key="7">
    <source>
        <dbReference type="Proteomes" id="UP001558713"/>
    </source>
</evidence>
<gene>
    <name evidence="6" type="ORF">V5N11_000793</name>
</gene>
<comment type="caution">
    <text evidence="6">The sequence shown here is derived from an EMBL/GenBank/DDBJ whole genome shotgun (WGS) entry which is preliminary data.</text>
</comment>
<evidence type="ECO:0000256" key="5">
    <source>
        <dbReference type="ARBA" id="ARBA00023157"/>
    </source>
</evidence>
<keyword evidence="5" id="KW-1015">Disulfide bond</keyword>